<organism evidence="1 2">
    <name type="scientific">Klenkia taihuensis</name>
    <dbReference type="NCBI Taxonomy" id="1225127"/>
    <lineage>
        <taxon>Bacteria</taxon>
        <taxon>Bacillati</taxon>
        <taxon>Actinomycetota</taxon>
        <taxon>Actinomycetes</taxon>
        <taxon>Geodermatophilales</taxon>
        <taxon>Geodermatophilaceae</taxon>
        <taxon>Klenkia</taxon>
    </lineage>
</organism>
<dbReference type="STRING" id="1225127.SAMN05661030_2590"/>
<dbReference type="AlphaFoldDB" id="A0A1I1QA25"/>
<reference evidence="2" key="1">
    <citation type="submission" date="2016-10" db="EMBL/GenBank/DDBJ databases">
        <authorList>
            <person name="Varghese N."/>
            <person name="Submissions S."/>
        </authorList>
    </citation>
    <scope>NUCLEOTIDE SEQUENCE [LARGE SCALE GENOMIC DNA]</scope>
    <source>
        <strain evidence="2">DSM 45962</strain>
    </source>
</reference>
<dbReference type="GO" id="GO:0009295">
    <property type="term" value="C:nucleoid"/>
    <property type="evidence" value="ECO:0007669"/>
    <property type="project" value="InterPro"/>
</dbReference>
<accession>A0A1I1QA25</accession>
<protein>
    <submittedName>
        <fullName evidence="1">Uncharacterized protein</fullName>
    </submittedName>
</protein>
<name>A0A1I1QA25_9ACTN</name>
<proteinExistence type="predicted"/>
<keyword evidence="2" id="KW-1185">Reference proteome</keyword>
<dbReference type="EMBL" id="FOMD01000003">
    <property type="protein sequence ID" value="SFD16688.1"/>
    <property type="molecule type" value="Genomic_DNA"/>
</dbReference>
<evidence type="ECO:0000313" key="1">
    <source>
        <dbReference type="EMBL" id="SFD16688.1"/>
    </source>
</evidence>
<evidence type="ECO:0000313" key="2">
    <source>
        <dbReference type="Proteomes" id="UP000199022"/>
    </source>
</evidence>
<dbReference type="Pfam" id="PF04245">
    <property type="entry name" value="NA37"/>
    <property type="match status" value="1"/>
</dbReference>
<sequence length="346" mass="38616">MMMHPVPRGRAPDDGSDPIQYSEAAITLGADDKAFIQRRLRHSLGGYARPVREDADLGSQVPTMLKDLLISSDKLVSHSCSIARQLHLEQKWMSSGGLVMTIIGEVDGKRCVMLAKMEHQEGMRVEQTTNSSGQRTYRAEHLRDLILGDGTRVFKIGLFTDAPDDHLEGHVVDDQQLQGGIANYFIQFLGCQFRQQSDVQTEQFFRVAQTFISQRTAKKPEANARYEIALLAEMQKQSTVVQPEVFAAQNLNEEDQELFVQRIRDAGLSSKSFPKDTSLIASKIRRMRIQTERGADVLAPPEMFEDGSLRVEKVDDSKSQIVINDAVTKMSGASGKRSSSEKAQQS</sequence>
<gene>
    <name evidence="1" type="ORF">SAMN05661030_2590</name>
</gene>
<dbReference type="Proteomes" id="UP000199022">
    <property type="component" value="Unassembled WGS sequence"/>
</dbReference>
<dbReference type="InterPro" id="IPR007358">
    <property type="entry name" value="Nucleoid_associated_NdpA"/>
</dbReference>